<feature type="region of interest" description="Disordered" evidence="6">
    <location>
        <begin position="241"/>
        <end position="260"/>
    </location>
</feature>
<evidence type="ECO:0000256" key="1">
    <source>
        <dbReference type="ARBA" id="ARBA00022737"/>
    </source>
</evidence>
<dbReference type="Pfam" id="PF00041">
    <property type="entry name" value="fn3"/>
    <property type="match status" value="3"/>
</dbReference>
<keyword evidence="4" id="KW-0326">Glycosidase</keyword>
<dbReference type="SUPFAM" id="SSF49265">
    <property type="entry name" value="Fibronectin type III"/>
    <property type="match status" value="3"/>
</dbReference>
<dbReference type="Gene3D" id="2.60.40.290">
    <property type="match status" value="1"/>
</dbReference>
<evidence type="ECO:0000256" key="4">
    <source>
        <dbReference type="ARBA" id="ARBA00023295"/>
    </source>
</evidence>
<dbReference type="Proteomes" id="UP001589894">
    <property type="component" value="Unassembled WGS sequence"/>
</dbReference>
<keyword evidence="11" id="KW-1185">Reference proteome</keyword>
<evidence type="ECO:0000256" key="2">
    <source>
        <dbReference type="ARBA" id="ARBA00022801"/>
    </source>
</evidence>
<evidence type="ECO:0000256" key="6">
    <source>
        <dbReference type="SAM" id="MobiDB-lite"/>
    </source>
</evidence>
<dbReference type="PROSITE" id="PS51173">
    <property type="entry name" value="CBM2"/>
    <property type="match status" value="1"/>
</dbReference>
<evidence type="ECO:0000313" key="11">
    <source>
        <dbReference type="Proteomes" id="UP001589894"/>
    </source>
</evidence>
<dbReference type="PROSITE" id="PS00561">
    <property type="entry name" value="CBM2_A"/>
    <property type="match status" value="1"/>
</dbReference>
<dbReference type="SMART" id="SM00637">
    <property type="entry name" value="CBD_II"/>
    <property type="match status" value="1"/>
</dbReference>
<dbReference type="RefSeq" id="WP_377335843.1">
    <property type="nucleotide sequence ID" value="NZ_JBHLUE010000002.1"/>
</dbReference>
<evidence type="ECO:0000256" key="3">
    <source>
        <dbReference type="ARBA" id="ARBA00023277"/>
    </source>
</evidence>
<feature type="domain" description="CBM2" evidence="9">
    <location>
        <begin position="450"/>
        <end position="560"/>
    </location>
</feature>
<dbReference type="InterPro" id="IPR001919">
    <property type="entry name" value="CBD2"/>
</dbReference>
<evidence type="ECO:0000259" key="9">
    <source>
        <dbReference type="PROSITE" id="PS51173"/>
    </source>
</evidence>
<feature type="domain" description="Fibronectin type-III" evidence="8">
    <location>
        <begin position="164"/>
        <end position="253"/>
    </location>
</feature>
<keyword evidence="7" id="KW-0732">Signal</keyword>
<dbReference type="PANTHER" id="PTHR46708">
    <property type="entry name" value="TENASCIN"/>
    <property type="match status" value="1"/>
</dbReference>
<dbReference type="InterPro" id="IPR012291">
    <property type="entry name" value="CBM2_carb-bd_dom_sf"/>
</dbReference>
<dbReference type="SUPFAM" id="SSF49384">
    <property type="entry name" value="Carbohydrate-binding domain"/>
    <property type="match status" value="1"/>
</dbReference>
<evidence type="ECO:0000313" key="10">
    <source>
        <dbReference type="EMBL" id="MFC0563390.1"/>
    </source>
</evidence>
<proteinExistence type="predicted"/>
<name>A0ABV6NRI6_9ACTN</name>
<organism evidence="10 11">
    <name type="scientific">Plantactinospora siamensis</name>
    <dbReference type="NCBI Taxonomy" id="555372"/>
    <lineage>
        <taxon>Bacteria</taxon>
        <taxon>Bacillati</taxon>
        <taxon>Actinomycetota</taxon>
        <taxon>Actinomycetes</taxon>
        <taxon>Micromonosporales</taxon>
        <taxon>Micromonosporaceae</taxon>
        <taxon>Plantactinospora</taxon>
    </lineage>
</organism>
<gene>
    <name evidence="10" type="ORF">ACFFHU_04315</name>
</gene>
<feature type="compositionally biased region" description="Low complexity" evidence="6">
    <location>
        <begin position="40"/>
        <end position="55"/>
    </location>
</feature>
<evidence type="ECO:0000259" key="8">
    <source>
        <dbReference type="PROSITE" id="PS50853"/>
    </source>
</evidence>
<feature type="domain" description="Fibronectin type-III" evidence="8">
    <location>
        <begin position="361"/>
        <end position="452"/>
    </location>
</feature>
<dbReference type="InterPro" id="IPR013783">
    <property type="entry name" value="Ig-like_fold"/>
</dbReference>
<protein>
    <submittedName>
        <fullName evidence="10">Cellulose binding domain-containing protein</fullName>
    </submittedName>
</protein>
<dbReference type="InterPro" id="IPR003961">
    <property type="entry name" value="FN3_dom"/>
</dbReference>
<feature type="compositionally biased region" description="Pro residues" evidence="6">
    <location>
        <begin position="249"/>
        <end position="259"/>
    </location>
</feature>
<dbReference type="Gene3D" id="2.60.40.10">
    <property type="entry name" value="Immunoglobulins"/>
    <property type="match status" value="4"/>
</dbReference>
<dbReference type="CDD" id="cd00063">
    <property type="entry name" value="FN3"/>
    <property type="match status" value="3"/>
</dbReference>
<evidence type="ECO:0000256" key="5">
    <source>
        <dbReference type="ARBA" id="ARBA00023326"/>
    </source>
</evidence>
<dbReference type="InterPro" id="IPR008965">
    <property type="entry name" value="CBM2/CBM3_carb-bd_dom_sf"/>
</dbReference>
<dbReference type="SMART" id="SM00060">
    <property type="entry name" value="FN3"/>
    <property type="match status" value="4"/>
</dbReference>
<dbReference type="InterPro" id="IPR018366">
    <property type="entry name" value="CBM2_CS"/>
</dbReference>
<dbReference type="Pfam" id="PF00553">
    <property type="entry name" value="CBM_2"/>
    <property type="match status" value="1"/>
</dbReference>
<keyword evidence="5" id="KW-0624">Polysaccharide degradation</keyword>
<feature type="domain" description="Fibronectin type-III" evidence="8">
    <location>
        <begin position="259"/>
        <end position="350"/>
    </location>
</feature>
<reference evidence="10 11" key="1">
    <citation type="submission" date="2024-09" db="EMBL/GenBank/DDBJ databases">
        <authorList>
            <person name="Sun Q."/>
            <person name="Mori K."/>
        </authorList>
    </citation>
    <scope>NUCLEOTIDE SEQUENCE [LARGE SCALE GENOMIC DNA]</scope>
    <source>
        <strain evidence="10 11">TBRC 2205</strain>
    </source>
</reference>
<dbReference type="PANTHER" id="PTHR46708:SF2">
    <property type="entry name" value="FIBRONECTIN TYPE-III DOMAIN-CONTAINING PROTEIN"/>
    <property type="match status" value="1"/>
</dbReference>
<keyword evidence="3" id="KW-0119">Carbohydrate metabolism</keyword>
<dbReference type="InterPro" id="IPR050991">
    <property type="entry name" value="ECM_Regulatory_Proteins"/>
</dbReference>
<dbReference type="PROSITE" id="PS50853">
    <property type="entry name" value="FN3"/>
    <property type="match status" value="4"/>
</dbReference>
<feature type="domain" description="Fibronectin type-III" evidence="8">
    <location>
        <begin position="62"/>
        <end position="153"/>
    </location>
</feature>
<dbReference type="InterPro" id="IPR036116">
    <property type="entry name" value="FN3_sf"/>
</dbReference>
<feature type="chain" id="PRO_5046005216" evidence="7">
    <location>
        <begin position="35"/>
        <end position="560"/>
    </location>
</feature>
<keyword evidence="1" id="KW-0677">Repeat</keyword>
<dbReference type="EMBL" id="JBHLUE010000002">
    <property type="protein sequence ID" value="MFC0563390.1"/>
    <property type="molecule type" value="Genomic_DNA"/>
</dbReference>
<keyword evidence="2" id="KW-0378">Hydrolase</keyword>
<accession>A0ABV6NRI6</accession>
<feature type="region of interest" description="Disordered" evidence="6">
    <location>
        <begin position="40"/>
        <end position="65"/>
    </location>
</feature>
<comment type="caution">
    <text evidence="10">The sequence shown here is derived from an EMBL/GenBank/DDBJ whole genome shotgun (WGS) entry which is preliminary data.</text>
</comment>
<evidence type="ECO:0000256" key="7">
    <source>
        <dbReference type="SAM" id="SignalP"/>
    </source>
</evidence>
<feature type="signal peptide" evidence="7">
    <location>
        <begin position="1"/>
        <end position="34"/>
    </location>
</feature>
<sequence length="560" mass="57413">MSGVYSVLRRRWPALSAALALPIALLGVCLAAPAAGAAAPGPTPTGTAVPSTPNTSPFPPSAPTNLRAAQVSTTSIVLNWTASTPGCCAVSGYDITYTQAFNDVIYTKSVGNVTTATIYTQPTGQYRFSVTAHDDVGHRSAASDSIVVVTPATDTGPDTVPPTAPGTLTKSDVTPTTITLNWTPATDNVGVTGYNVYRFDGLYISTLLATVPGTTYQVQLTTSMNMFYVRARDAVGNLSPASNTVTADPAPPTDLPPSAPTNLTATKITSTSVTLTWTAAAPGCCAIAGYTVGYFPAFYDLGTSVDVGNVTTATITLKPATQYRLFVSAKDSAGHSSPTSDSVTIVTPATDTGPDTVPPGAPGALTATGVTATTATLNWSPATDNVGVTGYNVYRWDGVLASTLLATVPGTSYTVPLSSSVPNHFYVRTRDAAGNVSIATNEVAVSPPAPPPPAPTCKVSYRTQSQWPGGFVAAVSIQNTGSAPLDGWTLTFVFPGDQQITSAWSATYTQTGAVVAFRNLTWNGTVAPGGSVSFGFQGRWTASNTPPTSFALNGASCATA</sequence>